<feature type="transmembrane region" description="Helical" evidence="1">
    <location>
        <begin position="68"/>
        <end position="89"/>
    </location>
</feature>
<name>A0ABS1RZK7_RHOSU</name>
<gene>
    <name evidence="2" type="ORF">JMM60_21820</name>
</gene>
<evidence type="ECO:0000313" key="2">
    <source>
        <dbReference type="EMBL" id="MBL3611352.1"/>
    </source>
</evidence>
<organism evidence="2 3">
    <name type="scientific">Rhodovulum sulfidophilum</name>
    <name type="common">Rhodobacter sulfidophilus</name>
    <dbReference type="NCBI Taxonomy" id="35806"/>
    <lineage>
        <taxon>Bacteria</taxon>
        <taxon>Pseudomonadati</taxon>
        <taxon>Pseudomonadota</taxon>
        <taxon>Alphaproteobacteria</taxon>
        <taxon>Rhodobacterales</taxon>
        <taxon>Paracoccaceae</taxon>
        <taxon>Rhodovulum</taxon>
    </lineage>
</organism>
<sequence>MRVNLRMALLNPKTFNLYVKEWHGRRVCEGYKAGVAAFVAGGIVVLMLNDAEFAASMTPLVKSGMIAVPAGFSIYSIMAIFFPATLFWLTHQNEDVKRALADKRHQ</sequence>
<evidence type="ECO:0000256" key="1">
    <source>
        <dbReference type="SAM" id="Phobius"/>
    </source>
</evidence>
<keyword evidence="1" id="KW-1133">Transmembrane helix</keyword>
<dbReference type="RefSeq" id="WP_202250832.1">
    <property type="nucleotide sequence ID" value="NZ_JAESJJ010000082.1"/>
</dbReference>
<protein>
    <submittedName>
        <fullName evidence="2">Uncharacterized protein</fullName>
    </submittedName>
</protein>
<keyword evidence="1" id="KW-0472">Membrane</keyword>
<accession>A0ABS1RZK7</accession>
<evidence type="ECO:0000313" key="3">
    <source>
        <dbReference type="Proteomes" id="UP000604473"/>
    </source>
</evidence>
<reference evidence="2 3" key="1">
    <citation type="submission" date="2021-01" db="EMBL/GenBank/DDBJ databases">
        <title>Draft genomes of Rhodovulum sulfidophilum.</title>
        <authorList>
            <person name="Guzman M.S."/>
        </authorList>
    </citation>
    <scope>NUCLEOTIDE SEQUENCE [LARGE SCALE GENOMIC DNA]</scope>
    <source>
        <strain evidence="2 3">AB35</strain>
    </source>
</reference>
<keyword evidence="1" id="KW-0812">Transmembrane</keyword>
<proteinExistence type="predicted"/>
<dbReference type="EMBL" id="JAESJJ010000082">
    <property type="protein sequence ID" value="MBL3611352.1"/>
    <property type="molecule type" value="Genomic_DNA"/>
</dbReference>
<keyword evidence="3" id="KW-1185">Reference proteome</keyword>
<feature type="transmembrane region" description="Helical" evidence="1">
    <location>
        <begin position="30"/>
        <end position="48"/>
    </location>
</feature>
<comment type="caution">
    <text evidence="2">The sequence shown here is derived from an EMBL/GenBank/DDBJ whole genome shotgun (WGS) entry which is preliminary data.</text>
</comment>
<dbReference type="Proteomes" id="UP000604473">
    <property type="component" value="Unassembled WGS sequence"/>
</dbReference>